<evidence type="ECO:0000256" key="4">
    <source>
        <dbReference type="ARBA" id="ARBA00022777"/>
    </source>
</evidence>
<dbReference type="Pfam" id="PF07730">
    <property type="entry name" value="HisKA_3"/>
    <property type="match status" value="1"/>
</dbReference>
<evidence type="ECO:0000259" key="6">
    <source>
        <dbReference type="Pfam" id="PF02518"/>
    </source>
</evidence>
<dbReference type="InterPro" id="IPR036890">
    <property type="entry name" value="HATPase_C_sf"/>
</dbReference>
<keyword evidence="3 9" id="KW-0808">Transferase</keyword>
<keyword evidence="4 9" id="KW-0418">Kinase</keyword>
<dbReference type="GO" id="GO:0016020">
    <property type="term" value="C:membrane"/>
    <property type="evidence" value="ECO:0007669"/>
    <property type="project" value="InterPro"/>
</dbReference>
<dbReference type="EC" id="2.7.13.3" evidence="2"/>
<dbReference type="PANTHER" id="PTHR24421:SF63">
    <property type="entry name" value="SENSOR HISTIDINE KINASE DESK"/>
    <property type="match status" value="1"/>
</dbReference>
<dbReference type="InterPro" id="IPR003594">
    <property type="entry name" value="HATPase_dom"/>
</dbReference>
<evidence type="ECO:0000313" key="9">
    <source>
        <dbReference type="EMBL" id="SPE21223.1"/>
    </source>
</evidence>
<dbReference type="PANTHER" id="PTHR24421">
    <property type="entry name" value="NITRATE/NITRITE SENSOR PROTEIN NARX-RELATED"/>
    <property type="match status" value="1"/>
</dbReference>
<dbReference type="GO" id="GO:0046983">
    <property type="term" value="F:protein dimerization activity"/>
    <property type="evidence" value="ECO:0007669"/>
    <property type="project" value="InterPro"/>
</dbReference>
<evidence type="ECO:0000256" key="1">
    <source>
        <dbReference type="ARBA" id="ARBA00000085"/>
    </source>
</evidence>
<evidence type="ECO:0000256" key="3">
    <source>
        <dbReference type="ARBA" id="ARBA00022679"/>
    </source>
</evidence>
<dbReference type="RefSeq" id="WP_035146473.1">
    <property type="nucleotide sequence ID" value="NZ_CP015487.1"/>
</dbReference>
<organism evidence="9 10">
    <name type="scientific">Latilactobacillus sakei</name>
    <name type="common">Lactobacillus sakei</name>
    <dbReference type="NCBI Taxonomy" id="1599"/>
    <lineage>
        <taxon>Bacteria</taxon>
        <taxon>Bacillati</taxon>
        <taxon>Bacillota</taxon>
        <taxon>Bacilli</taxon>
        <taxon>Lactobacillales</taxon>
        <taxon>Lactobacillaceae</taxon>
        <taxon>Latilactobacillus</taxon>
    </lineage>
</organism>
<dbReference type="InterPro" id="IPR056374">
    <property type="entry name" value="DesK/YvfT_N"/>
</dbReference>
<sequence length="375" mass="43010">MSFFKRYIAMPQQYGLFPYVWLLFLFFPIAYAFPFKTLRQQVIIGLVLIFVIAYRNSYVATTYRPFWLLLQMVVSAILAVIVQALYLSIYTAWVFGSIPMRRRSFWGYYGAYLLSILVPTLFLYYYYGGQMGRDDWVGLAVYGLFCILSPFAAGSIQRYNRKNRQLMQTNQRLTEIIKQNERQRIARDLHDNLGQSFSMITLKAEYARKLLAKKPDAVPEQLLAIEQASRQNLKMVRDIVAGLRQTTIAEELINQERNLSVAGIILLTKDENQIEGLPQSNQQVLAQCLHEAVTNIIRYSHATECYVTFAQSATTFQMTIQDNGRGLKKADQFKSHGIAGMRERLEVIQGELTVDGRHGTTLTLTMPIATEAKND</sequence>
<feature type="domain" description="Signal transduction histidine kinase subgroup 3 dimerisation and phosphoacceptor" evidence="7">
    <location>
        <begin position="181"/>
        <end position="246"/>
    </location>
</feature>
<feature type="domain" description="Histidine kinase/HSP90-like ATPase" evidence="6">
    <location>
        <begin position="282"/>
        <end position="368"/>
    </location>
</feature>
<comment type="caution">
    <text evidence="9">The sequence shown here is derived from an EMBL/GenBank/DDBJ whole genome shotgun (WGS) entry which is preliminary data.</text>
</comment>
<dbReference type="Proteomes" id="UP000239650">
    <property type="component" value="Unassembled WGS sequence"/>
</dbReference>
<name>A0A9N7IZ03_LATSK</name>
<dbReference type="InterPro" id="IPR011712">
    <property type="entry name" value="Sig_transdc_His_kin_sub3_dim/P"/>
</dbReference>
<evidence type="ECO:0000313" key="10">
    <source>
        <dbReference type="Proteomes" id="UP000239650"/>
    </source>
</evidence>
<dbReference type="SUPFAM" id="SSF55874">
    <property type="entry name" value="ATPase domain of HSP90 chaperone/DNA topoisomerase II/histidine kinase"/>
    <property type="match status" value="1"/>
</dbReference>
<keyword evidence="5" id="KW-0902">Two-component regulatory system</keyword>
<dbReference type="AlphaFoldDB" id="A0A9N7IZ03"/>
<evidence type="ECO:0000259" key="8">
    <source>
        <dbReference type="Pfam" id="PF23540"/>
    </source>
</evidence>
<dbReference type="Pfam" id="PF23540">
    <property type="entry name" value="DesK_N"/>
    <property type="match status" value="1"/>
</dbReference>
<dbReference type="InterPro" id="IPR050482">
    <property type="entry name" value="Sensor_HK_TwoCompSys"/>
</dbReference>
<gene>
    <name evidence="9" type="primary">desK</name>
    <name evidence="9" type="ORF">LAS9267_01215</name>
</gene>
<evidence type="ECO:0000256" key="5">
    <source>
        <dbReference type="ARBA" id="ARBA00023012"/>
    </source>
</evidence>
<proteinExistence type="predicted"/>
<dbReference type="Pfam" id="PF02518">
    <property type="entry name" value="HATPase_c"/>
    <property type="match status" value="1"/>
</dbReference>
<feature type="domain" description="DesK/YvfT N-terminal" evidence="8">
    <location>
        <begin position="7"/>
        <end position="122"/>
    </location>
</feature>
<accession>A0A9N7IZ03</accession>
<protein>
    <recommendedName>
        <fullName evidence="2">histidine kinase</fullName>
        <ecNumber evidence="2">2.7.13.3</ecNumber>
    </recommendedName>
</protein>
<comment type="catalytic activity">
    <reaction evidence="1">
        <text>ATP + protein L-histidine = ADP + protein N-phospho-L-histidine.</text>
        <dbReference type="EC" id="2.7.13.3"/>
    </reaction>
</comment>
<evidence type="ECO:0000259" key="7">
    <source>
        <dbReference type="Pfam" id="PF07730"/>
    </source>
</evidence>
<dbReference type="Gene3D" id="3.30.565.10">
    <property type="entry name" value="Histidine kinase-like ATPase, C-terminal domain"/>
    <property type="match status" value="1"/>
</dbReference>
<dbReference type="GO" id="GO:0000155">
    <property type="term" value="F:phosphorelay sensor kinase activity"/>
    <property type="evidence" value="ECO:0007669"/>
    <property type="project" value="InterPro"/>
</dbReference>
<dbReference type="Gene3D" id="1.20.5.1930">
    <property type="match status" value="1"/>
</dbReference>
<dbReference type="CDD" id="cd16917">
    <property type="entry name" value="HATPase_UhpB-NarQ-NarX-like"/>
    <property type="match status" value="1"/>
</dbReference>
<reference evidence="9 10" key="1">
    <citation type="submission" date="2018-02" db="EMBL/GenBank/DDBJ databases">
        <authorList>
            <person name="Rodrigo-Torres L."/>
            <person name="Arahal R. D."/>
            <person name="Lucena T."/>
        </authorList>
    </citation>
    <scope>NUCLEOTIDE SEQUENCE [LARGE SCALE GENOMIC DNA]</scope>
    <source>
        <strain evidence="9 10">CECT 9267</strain>
    </source>
</reference>
<evidence type="ECO:0000256" key="2">
    <source>
        <dbReference type="ARBA" id="ARBA00012438"/>
    </source>
</evidence>
<dbReference type="EMBL" id="OKRC01000005">
    <property type="protein sequence ID" value="SPE21223.1"/>
    <property type="molecule type" value="Genomic_DNA"/>
</dbReference>